<dbReference type="InterPro" id="IPR033121">
    <property type="entry name" value="PEPTIDASE_A1"/>
</dbReference>
<dbReference type="CDD" id="cd05471">
    <property type="entry name" value="pepsin_like"/>
    <property type="match status" value="3"/>
</dbReference>
<evidence type="ECO:0000256" key="1">
    <source>
        <dbReference type="ARBA" id="ARBA00007447"/>
    </source>
</evidence>
<protein>
    <submittedName>
        <fullName evidence="8">Peptidase A1 domain-containing protein</fullName>
    </submittedName>
</protein>
<feature type="domain" description="Peptidase A1" evidence="5">
    <location>
        <begin position="781"/>
        <end position="899"/>
    </location>
</feature>
<keyword evidence="3" id="KW-0645">Protease</keyword>
<reference evidence="6 7" key="2">
    <citation type="submission" date="2018-11" db="EMBL/GenBank/DDBJ databases">
        <authorList>
            <consortium name="Pathogen Informatics"/>
        </authorList>
    </citation>
    <scope>NUCLEOTIDE SEQUENCE [LARGE SCALE GENOMIC DNA]</scope>
</reference>
<evidence type="ECO:0000313" key="8">
    <source>
        <dbReference type="WBParaSite" id="NBR_0000584601-mRNA-1"/>
    </source>
</evidence>
<feature type="domain" description="Peptidase A1" evidence="5">
    <location>
        <begin position="75"/>
        <end position="378"/>
    </location>
</feature>
<dbReference type="EMBL" id="UYSL01019761">
    <property type="protein sequence ID" value="VDL69436.1"/>
    <property type="molecule type" value="Genomic_DNA"/>
</dbReference>
<keyword evidence="2" id="KW-1015">Disulfide bond</keyword>
<dbReference type="SUPFAM" id="SSF50630">
    <property type="entry name" value="Acid proteases"/>
    <property type="match status" value="3"/>
</dbReference>
<feature type="domain" description="Peptidase A1" evidence="5">
    <location>
        <begin position="369"/>
        <end position="706"/>
    </location>
</feature>
<keyword evidence="7" id="KW-1185">Reference proteome</keyword>
<reference evidence="8" key="1">
    <citation type="submission" date="2016-04" db="UniProtKB">
        <authorList>
            <consortium name="WormBaseParasite"/>
        </authorList>
    </citation>
    <scope>IDENTIFICATION</scope>
</reference>
<organism evidence="8">
    <name type="scientific">Nippostrongylus brasiliensis</name>
    <name type="common">Rat hookworm</name>
    <dbReference type="NCBI Taxonomy" id="27835"/>
    <lineage>
        <taxon>Eukaryota</taxon>
        <taxon>Metazoa</taxon>
        <taxon>Ecdysozoa</taxon>
        <taxon>Nematoda</taxon>
        <taxon>Chromadorea</taxon>
        <taxon>Rhabditida</taxon>
        <taxon>Rhabditina</taxon>
        <taxon>Rhabditomorpha</taxon>
        <taxon>Strongyloidea</taxon>
        <taxon>Heligmosomidae</taxon>
        <taxon>Nippostrongylus</taxon>
    </lineage>
</organism>
<dbReference type="GO" id="GO:0004190">
    <property type="term" value="F:aspartic-type endopeptidase activity"/>
    <property type="evidence" value="ECO:0007669"/>
    <property type="project" value="UniProtKB-KW"/>
</dbReference>
<dbReference type="AlphaFoldDB" id="A0A158QWV4"/>
<dbReference type="OMA" id="MGTPRQN"/>
<keyword evidence="3" id="KW-0378">Hydrolase</keyword>
<keyword evidence="4" id="KW-0732">Signal</keyword>
<dbReference type="WBParaSite" id="NBR_0000584601-mRNA-1">
    <property type="protein sequence ID" value="NBR_0000584601-mRNA-1"/>
    <property type="gene ID" value="NBR_0000584601"/>
</dbReference>
<dbReference type="PROSITE" id="PS00141">
    <property type="entry name" value="ASP_PROTEASE"/>
    <property type="match status" value="3"/>
</dbReference>
<dbReference type="PANTHER" id="PTHR47966">
    <property type="entry name" value="BETA-SITE APP-CLEAVING ENZYME, ISOFORM A-RELATED"/>
    <property type="match status" value="1"/>
</dbReference>
<dbReference type="PANTHER" id="PTHR47966:SF45">
    <property type="entry name" value="PEPTIDASE A1 DOMAIN-CONTAINING PROTEIN"/>
    <property type="match status" value="1"/>
</dbReference>
<sequence>MHVLLALLPLLGSTLAAGTYQMSLKKIESGRIRMLREGTWAAYVAKRNALRASLVRDSKGEVHVQPVHDYHDTEYLGDITIGTPEQSFLVVLDTGSSNLWIPDYQCVFHHRMRGCDDRKCDPGRSDQLIVPGTTIGQATHIADFFGDVNASALLFTHQPVDGILGLAFPSLAEEGAVPPITRAVDLGLIEPIFTLTEIVTAGEYGGIYTWGGVDTKNCGKEIGFVQLMKDPGYWEFTMDSASVGSVKAKGGSWHVISDTGTSFLGLPSAINDVIADQFDATVSFTSITSAVSRRMHVLLALLPLLGSTLAVGTYQMGLKRIESERIRMLREGTWAAYVAKRNALRASLVRDSKGELHVQPVYDYHDYEYYGDITIGTPEQKFLVVLDTGSANLWIPDHNCIFHDRLRGCEDSKCDVGLVCKVFCPKKECCVASDINDQEMDFDPCHGKHYFESDNSTSYQSESDTWQIRYGTEETRGFFGNDTVRFGAPGADQLIVPGTKPIDGILGLGFRSLAVNDVNPPLLRAVDLGLIDPIFTVYLEPEEVKYGGVYTWGGVDTKNCGKEIGFVQLKKNPAYWEFTMDGASVGSVKAQGSKWNAISHTATSLLGLPSVITAVVAQQFNVTYKPNDDVFFIGCEKTPNVTFTINSVDYTIAPKNMVRKITKSFCILPIFPTDSMGFGPQVILGYPFIRQYCNIYDIGKQQVSRRMHVLLALLPLLGSTLAAGTYRMGLKKIESERIRMLREGTWAAYVAKRNALRASLIRDSKGEVHVQPVHDYYDSEYLGDITIGTPEQKFLVVLDTGSANLWIPDYYCVFHDRLRGCEDSKCDPGLVCKMFCPMPACCVARYVDNQDVDDNPCQGKHYFESDNSTSYQTESGSWEIRYGTGDARGFFGNDTVRFGAPGDDQLIVPGVGVNPPLLRAVDLGLIDPIFTVYMEHGGGEEGKYGGVYTWGGVDTENCGKEVGFVQLRKNPAYWEFMYDRFNDLFVIDCKKTPNVTFTISSVDYTIGPENMLIKVQEDFCILPLFMMESMAFGPQGILGDPFIRQYCNIHDIGKQQIRFAPSLQRKLA</sequence>
<name>A0A158QWV4_NIPBR</name>
<feature type="chain" id="PRO_5043135625" evidence="4">
    <location>
        <begin position="17"/>
        <end position="1068"/>
    </location>
</feature>
<dbReference type="Gene3D" id="2.40.70.10">
    <property type="entry name" value="Acid Proteases"/>
    <property type="match status" value="6"/>
</dbReference>
<feature type="signal peptide" evidence="4">
    <location>
        <begin position="1"/>
        <end position="16"/>
    </location>
</feature>
<evidence type="ECO:0000313" key="7">
    <source>
        <dbReference type="Proteomes" id="UP000271162"/>
    </source>
</evidence>
<proteinExistence type="inferred from homology"/>
<dbReference type="InterPro" id="IPR021109">
    <property type="entry name" value="Peptidase_aspartic_dom_sf"/>
</dbReference>
<dbReference type="STRING" id="27835.A0A158QWV4"/>
<evidence type="ECO:0000256" key="4">
    <source>
        <dbReference type="SAM" id="SignalP"/>
    </source>
</evidence>
<keyword evidence="3" id="KW-0064">Aspartyl protease</keyword>
<evidence type="ECO:0000259" key="5">
    <source>
        <dbReference type="PROSITE" id="PS51767"/>
    </source>
</evidence>
<evidence type="ECO:0000256" key="3">
    <source>
        <dbReference type="RuleBase" id="RU000454"/>
    </source>
</evidence>
<dbReference type="Pfam" id="PF00026">
    <property type="entry name" value="Asp"/>
    <property type="match status" value="5"/>
</dbReference>
<dbReference type="InterPro" id="IPR001969">
    <property type="entry name" value="Aspartic_peptidase_AS"/>
</dbReference>
<dbReference type="GO" id="GO:0006508">
    <property type="term" value="P:proteolysis"/>
    <property type="evidence" value="ECO:0007669"/>
    <property type="project" value="UniProtKB-KW"/>
</dbReference>
<evidence type="ECO:0000313" key="6">
    <source>
        <dbReference type="EMBL" id="VDL69436.1"/>
    </source>
</evidence>
<dbReference type="InterPro" id="IPR034164">
    <property type="entry name" value="Pepsin-like_dom"/>
</dbReference>
<accession>A0A158QWV4</accession>
<dbReference type="PROSITE" id="PS51767">
    <property type="entry name" value="PEPTIDASE_A1"/>
    <property type="match status" value="3"/>
</dbReference>
<dbReference type="InterPro" id="IPR001461">
    <property type="entry name" value="Aspartic_peptidase_A1"/>
</dbReference>
<dbReference type="Proteomes" id="UP000271162">
    <property type="component" value="Unassembled WGS sequence"/>
</dbReference>
<evidence type="ECO:0000256" key="2">
    <source>
        <dbReference type="PIRSR" id="PIRSR601461-2"/>
    </source>
</evidence>
<feature type="disulfide bond" evidence="2">
    <location>
        <begin position="400"/>
        <end position="424"/>
    </location>
</feature>
<gene>
    <name evidence="6" type="ORF">NBR_LOCUS5847</name>
</gene>
<comment type="similarity">
    <text evidence="1 3">Belongs to the peptidase A1 family.</text>
</comment>
<dbReference type="PRINTS" id="PR00792">
    <property type="entry name" value="PEPSIN"/>
</dbReference>
<dbReference type="GO" id="GO:0005764">
    <property type="term" value="C:lysosome"/>
    <property type="evidence" value="ECO:0007669"/>
    <property type="project" value="TreeGrafter"/>
</dbReference>